<evidence type="ECO:0000256" key="1">
    <source>
        <dbReference type="ARBA" id="ARBA00005771"/>
    </source>
</evidence>
<dbReference type="InterPro" id="IPR000863">
    <property type="entry name" value="Sulfotransferase_dom"/>
</dbReference>
<feature type="compositionally biased region" description="Basic and acidic residues" evidence="3">
    <location>
        <begin position="416"/>
        <end position="425"/>
    </location>
</feature>
<accession>A0ABM1SPZ6</accession>
<dbReference type="InterPro" id="IPR027417">
    <property type="entry name" value="P-loop_NTPase"/>
</dbReference>
<evidence type="ECO:0000313" key="8">
    <source>
        <dbReference type="RefSeq" id="XP_022245704.1"/>
    </source>
</evidence>
<dbReference type="Pfam" id="PF00685">
    <property type="entry name" value="Sulfotransfer_1"/>
    <property type="match status" value="1"/>
</dbReference>
<dbReference type="RefSeq" id="XP_022245703.1">
    <property type="nucleotide sequence ID" value="XM_022389995.1"/>
</dbReference>
<evidence type="ECO:0000256" key="3">
    <source>
        <dbReference type="SAM" id="MobiDB-lite"/>
    </source>
</evidence>
<feature type="compositionally biased region" description="Polar residues" evidence="3">
    <location>
        <begin position="384"/>
        <end position="395"/>
    </location>
</feature>
<reference evidence="6 7" key="1">
    <citation type="submission" date="2025-05" db="UniProtKB">
        <authorList>
            <consortium name="RefSeq"/>
        </authorList>
    </citation>
    <scope>IDENTIFICATION</scope>
    <source>
        <tissue evidence="6 7">Muscle</tissue>
    </source>
</reference>
<dbReference type="Gene3D" id="3.40.50.300">
    <property type="entry name" value="P-loop containing nucleotide triphosphate hydrolases"/>
    <property type="match status" value="1"/>
</dbReference>
<dbReference type="PANTHER" id="PTHR11783">
    <property type="entry name" value="SULFOTRANSFERASE SULT"/>
    <property type="match status" value="1"/>
</dbReference>
<sequence>MLSVKFLYNTPLSSLINATRSKTKTEKENQVISAEKYPLLDNDPVKAAYVRCIPKAQFYKDVLLQGYFVPPYILQGLEEFEVRPDDIFIITYPKSGTTWTEEIVSLIFNDGDTKKVQNKLLFYRVHHLEVGRPIGHFRYLRKVKSPRLMATHLPLNCIPRQLRQSRCKIIYVVRNPKDNAVSYYHHHRMSTFLGNYKGPWDEFLTLFLKGHLVYGSWFDHVLTYWKFHLDHPDKVLFISYEELKIDLEKMVERIANFLDHPLPAETIKTIASHCSFDQMKNNNMVNREQLPVTDFFDMSQSKFMRKGIIGDWKNYFTDDQNQEFETVYKEKMAGSGLDFVFEPEEAFKRMKTYGRIILPCQIHTNKENGNLPKGFGEDKKLTNEQKTGPSTTDVSMSPDVVLCTDETDSSNTHVDSPNKEAERTTNKCPGSEIVIDQKFDDFNGEKMKSKSEADKTIKKAQKYELKKGVKSCLYSGVKERSFAENDKGVIYGNQRRNLSDSKRSLESTLRSRNSMSGSAPLDPYITPDPLTLDLVI</sequence>
<evidence type="ECO:0000259" key="4">
    <source>
        <dbReference type="Pfam" id="PF00685"/>
    </source>
</evidence>
<gene>
    <name evidence="6 7 8" type="primary">LOC106462673</name>
</gene>
<evidence type="ECO:0000256" key="2">
    <source>
        <dbReference type="ARBA" id="ARBA00022679"/>
    </source>
</evidence>
<feature type="compositionally biased region" description="Polar residues" evidence="3">
    <location>
        <begin position="506"/>
        <end position="517"/>
    </location>
</feature>
<feature type="region of interest" description="Disordered" evidence="3">
    <location>
        <begin position="368"/>
        <end position="397"/>
    </location>
</feature>
<dbReference type="RefSeq" id="XP_022245702.1">
    <property type="nucleotide sequence ID" value="XM_022389994.1"/>
</dbReference>
<comment type="similarity">
    <text evidence="1">Belongs to the sulfotransferase 1 family.</text>
</comment>
<proteinExistence type="inferred from homology"/>
<name>A0ABM1SPZ6_LIMPO</name>
<dbReference type="SUPFAM" id="SSF52540">
    <property type="entry name" value="P-loop containing nucleoside triphosphate hydrolases"/>
    <property type="match status" value="1"/>
</dbReference>
<dbReference type="Proteomes" id="UP000694941">
    <property type="component" value="Unplaced"/>
</dbReference>
<keyword evidence="5" id="KW-1185">Reference proteome</keyword>
<feature type="region of interest" description="Disordered" evidence="3">
    <location>
        <begin position="407"/>
        <end position="426"/>
    </location>
</feature>
<dbReference type="RefSeq" id="XP_022245704.1">
    <property type="nucleotide sequence ID" value="XM_022389996.1"/>
</dbReference>
<organism evidence="5 6">
    <name type="scientific">Limulus polyphemus</name>
    <name type="common">Atlantic horseshoe crab</name>
    <dbReference type="NCBI Taxonomy" id="6850"/>
    <lineage>
        <taxon>Eukaryota</taxon>
        <taxon>Metazoa</taxon>
        <taxon>Ecdysozoa</taxon>
        <taxon>Arthropoda</taxon>
        <taxon>Chelicerata</taxon>
        <taxon>Merostomata</taxon>
        <taxon>Xiphosura</taxon>
        <taxon>Limulidae</taxon>
        <taxon>Limulus</taxon>
    </lineage>
</organism>
<evidence type="ECO:0000313" key="5">
    <source>
        <dbReference type="Proteomes" id="UP000694941"/>
    </source>
</evidence>
<evidence type="ECO:0000313" key="6">
    <source>
        <dbReference type="RefSeq" id="XP_022245702.1"/>
    </source>
</evidence>
<dbReference type="GeneID" id="106462673"/>
<keyword evidence="2" id="KW-0808">Transferase</keyword>
<feature type="region of interest" description="Disordered" evidence="3">
    <location>
        <begin position="500"/>
        <end position="523"/>
    </location>
</feature>
<feature type="domain" description="Sulfotransferase" evidence="4">
    <location>
        <begin position="84"/>
        <end position="336"/>
    </location>
</feature>
<evidence type="ECO:0000313" key="7">
    <source>
        <dbReference type="RefSeq" id="XP_022245703.1"/>
    </source>
</evidence>
<protein>
    <submittedName>
        <fullName evidence="6 7">Sulfotransferase family cytosolic 1B member 1-like isoform X3</fullName>
    </submittedName>
</protein>